<protein>
    <submittedName>
        <fullName evidence="2">Uncharacterized protein</fullName>
    </submittedName>
</protein>
<evidence type="ECO:0000313" key="2">
    <source>
        <dbReference type="WBParaSite" id="JU765_v2.g18249.t1"/>
    </source>
</evidence>
<reference evidence="2" key="1">
    <citation type="submission" date="2022-11" db="UniProtKB">
        <authorList>
            <consortium name="WormBaseParasite"/>
        </authorList>
    </citation>
    <scope>IDENTIFICATION</scope>
</reference>
<sequence length="146" mass="17268">MTEVLTVPKKRFSIRIDSTDVSFENLDFTAANHETSNAIYERDLPEDDLEEEHEEAGEEQEDRNEEEEEAEAEQEDRDEEEEKAEAEQEDRDEEEEKAEAEQEDRNEEAEGEERRQIHQKRTMSLNLYGKSHTTVLKVTNPQIRRK</sequence>
<name>A0AC34QPZ2_9BILA</name>
<dbReference type="Proteomes" id="UP000887576">
    <property type="component" value="Unplaced"/>
</dbReference>
<evidence type="ECO:0000313" key="1">
    <source>
        <dbReference type="Proteomes" id="UP000887576"/>
    </source>
</evidence>
<accession>A0AC34QPZ2</accession>
<proteinExistence type="predicted"/>
<dbReference type="WBParaSite" id="JU765_v2.g18249.t1">
    <property type="protein sequence ID" value="JU765_v2.g18249.t1"/>
    <property type="gene ID" value="JU765_v2.g18249"/>
</dbReference>
<organism evidence="1 2">
    <name type="scientific">Panagrolaimus sp. JU765</name>
    <dbReference type="NCBI Taxonomy" id="591449"/>
    <lineage>
        <taxon>Eukaryota</taxon>
        <taxon>Metazoa</taxon>
        <taxon>Ecdysozoa</taxon>
        <taxon>Nematoda</taxon>
        <taxon>Chromadorea</taxon>
        <taxon>Rhabditida</taxon>
        <taxon>Tylenchina</taxon>
        <taxon>Panagrolaimomorpha</taxon>
        <taxon>Panagrolaimoidea</taxon>
        <taxon>Panagrolaimidae</taxon>
        <taxon>Panagrolaimus</taxon>
    </lineage>
</organism>